<feature type="region of interest" description="Disordered" evidence="1">
    <location>
        <begin position="1198"/>
        <end position="1232"/>
    </location>
</feature>
<keyword evidence="3" id="KW-0732">Signal</keyword>
<feature type="transmembrane region" description="Helical" evidence="2">
    <location>
        <begin position="1338"/>
        <end position="1371"/>
    </location>
</feature>
<feature type="compositionally biased region" description="Low complexity" evidence="1">
    <location>
        <begin position="1493"/>
        <end position="1505"/>
    </location>
</feature>
<organism evidence="4 5">
    <name type="scientific">Bodo saltans</name>
    <name type="common">Flagellated protozoan</name>
    <dbReference type="NCBI Taxonomy" id="75058"/>
    <lineage>
        <taxon>Eukaryota</taxon>
        <taxon>Discoba</taxon>
        <taxon>Euglenozoa</taxon>
        <taxon>Kinetoplastea</taxon>
        <taxon>Metakinetoplastina</taxon>
        <taxon>Eubodonida</taxon>
        <taxon>Bodonidae</taxon>
        <taxon>Bodo</taxon>
    </lineage>
</organism>
<feature type="transmembrane region" description="Helical" evidence="2">
    <location>
        <begin position="1060"/>
        <end position="1084"/>
    </location>
</feature>
<feature type="signal peptide" evidence="3">
    <location>
        <begin position="1"/>
        <end position="30"/>
    </location>
</feature>
<reference evidence="5" key="1">
    <citation type="submission" date="2015-09" db="EMBL/GenBank/DDBJ databases">
        <authorList>
            <consortium name="Pathogen Informatics"/>
        </authorList>
    </citation>
    <scope>NUCLEOTIDE SEQUENCE [LARGE SCALE GENOMIC DNA]</scope>
    <source>
        <strain evidence="5">Lake Konstanz</strain>
    </source>
</reference>
<evidence type="ECO:0000313" key="4">
    <source>
        <dbReference type="EMBL" id="CUI14701.1"/>
    </source>
</evidence>
<evidence type="ECO:0000256" key="1">
    <source>
        <dbReference type="SAM" id="MobiDB-lite"/>
    </source>
</evidence>
<feature type="compositionally biased region" description="Basic and acidic residues" evidence="1">
    <location>
        <begin position="1479"/>
        <end position="1489"/>
    </location>
</feature>
<keyword evidence="2" id="KW-0472">Membrane</keyword>
<feature type="transmembrane region" description="Helical" evidence="2">
    <location>
        <begin position="1311"/>
        <end position="1332"/>
    </location>
</feature>
<evidence type="ECO:0000256" key="2">
    <source>
        <dbReference type="SAM" id="Phobius"/>
    </source>
</evidence>
<feature type="transmembrane region" description="Helical" evidence="2">
    <location>
        <begin position="1383"/>
        <end position="1405"/>
    </location>
</feature>
<protein>
    <submittedName>
        <fullName evidence="4">Membrane-associated protein, putative</fullName>
    </submittedName>
</protein>
<sequence length="1564" mass="166271">MLSQFAQTVWLAASFVLLLTTHIIGKGAHASSIETKQSDADFCGTLPFCSTSSTTTFYSSSENNNNISGVAIVGNFTPPFFNPTTPAASSPRDNIGLSFVLRDCCIPNATDLYLLDDFAAIPLPYLSITNATIRFENIRARFLLNVTVTIESCYLLNVSETLVAAGIRGSTLVNTGVDTMFVFLRNTTARFYTLAQNDQPNLRLGLVVSVAMYQRGVVDFHVAISNGCVLLAQYYVIPSNAPLTSGNGFAAQWVEMFAYGGAGIVNYLSNISLMITDSTLAPTDPELLVIGQTDSTVVTELEVRVSVTRLSALGSETLRVDDFTMIVIRSQIYIVAAAAVNVLWFKTIEAHRMVFLMQHTNLTMRAIGNLPISSGARTAGVIDPAGNRIVMSDSNWTLSDSTIFVECYSGLQMSVVSQANGPREASQRTAEIALLRPVRMHSSVISIMNVSGWMQTAGGVALPEIGGLVSANSAKIVLIEGSSDALLDAVNITVTRSMWLCFESILTISAMTSLFVGTLLSYSVVGIGPENANRSTVSISYVTMTTSLQPLFPVDVYNAAQTSILSFSSTSFLPGPLTELSSTAVGCYLVRLVESVNTSGLTIAVKNVFMLGEERNKTASFSTPLTNHTLCTDVAGVGLGGGTILQLNVTVSNTSSGVASLSSSEMMRSSSSSLDGERQVVSLVSRRVATMVLVYFLSTTLKGPVTFTAVNCTMGRIAGPAAPAFFAPALTIAGSGAVLNISVVGAASVILLSSKNYLGVPNSMTVSSAVANVVVKTGGSCTISLGGNTSSLSQQQQQQEDGPAPTSNGGDGVTLYSSSSSSTLSAVVVDTSTMLSQSAGGGNVTAVVGCPSSTGGGVVLLKKISISAAAMARQSNMLATTVLDADVGGHATVVELLQRVRDVAQIFPLGKLSTLVQEGTCLAIFSCEMGLTRTETMPLVAVEVPPDATEEGSSSTTVRTLSSTIRAVNVIAASLSLSWTPTGALSAQRGWALRRVMLKCQEGSVVQVRADDTSIYITGRNSGDEDDGKLDVIAHPLQFAIPNGDEDVDADDHMYVRGAVVGNVVVIYTVSFGLMVTSAMVAAIRRETQTNGDINLCGSGATAGALWSFLRSACATQHVPGTWLSVVFPALMQAVVVESTVLLAIPAVVATTTSFASPTMANDVVLGVLGWLVVLFCVCHAAYVLTCRVPRSARAVTLSSSQKRPPLSQSLEQQQNVISSSARQQDQPQRVDDEGRGFLNALHKFVLSRRFVWIAAHSASTRSDDDGDNVDLSLPRQRRRRSSVKKPSSSLSAIHRLYGPLYDATRRGRHWWVLVEVMVSMSMGIASGLVGVDGADTVIAMGGSIAGLLSCKVIPWFLVSVAILFLFSAMIMTPYDRFLDQALLVLLASMTAVSSVVAAVPFGATDAGGDFMFSLDIASNLLSLGVVACDMIQWRLRWVSPWQTREQQQQQQQDQNSSKDPSSRRKKNSSMFLSLLPDDENRRVTEEGRGGASLLLHHPTTLSSTTKRESRRHHTRLSHGKGGSVVVPSEYTRPSQLVVADALRRIITLACDKRRRIVIPPQTS</sequence>
<feature type="region of interest" description="Disordered" evidence="1">
    <location>
        <begin position="1445"/>
        <end position="1528"/>
    </location>
</feature>
<feature type="compositionally biased region" description="Basic residues" evidence="1">
    <location>
        <begin position="1509"/>
        <end position="1519"/>
    </location>
</feature>
<feature type="compositionally biased region" description="Polar residues" evidence="1">
    <location>
        <begin position="1198"/>
        <end position="1228"/>
    </location>
</feature>
<feature type="transmembrane region" description="Helical" evidence="2">
    <location>
        <begin position="688"/>
        <end position="705"/>
    </location>
</feature>
<accession>A0A0S4KK49</accession>
<feature type="region of interest" description="Disordered" evidence="1">
    <location>
        <begin position="789"/>
        <end position="817"/>
    </location>
</feature>
<feature type="transmembrane region" description="Helical" evidence="2">
    <location>
        <begin position="1090"/>
        <end position="1110"/>
    </location>
</feature>
<gene>
    <name evidence="4" type="ORF">BSAL_10755</name>
</gene>
<dbReference type="Proteomes" id="UP000051952">
    <property type="component" value="Unassembled WGS sequence"/>
</dbReference>
<dbReference type="EMBL" id="CYKH01001540">
    <property type="protein sequence ID" value="CUI14701.1"/>
    <property type="molecule type" value="Genomic_DNA"/>
</dbReference>
<keyword evidence="2" id="KW-1133">Transmembrane helix</keyword>
<name>A0A0S4KK49_BODSA</name>
<feature type="transmembrane region" description="Helical" evidence="2">
    <location>
        <begin position="1122"/>
        <end position="1145"/>
    </location>
</feature>
<feature type="chain" id="PRO_5006623445" evidence="3">
    <location>
        <begin position="31"/>
        <end position="1564"/>
    </location>
</feature>
<evidence type="ECO:0000256" key="3">
    <source>
        <dbReference type="SAM" id="SignalP"/>
    </source>
</evidence>
<feature type="transmembrane region" description="Helical" evidence="2">
    <location>
        <begin position="505"/>
        <end position="525"/>
    </location>
</feature>
<proteinExistence type="predicted"/>
<keyword evidence="5" id="KW-1185">Reference proteome</keyword>
<keyword evidence="2" id="KW-0812">Transmembrane</keyword>
<feature type="transmembrane region" description="Helical" evidence="2">
    <location>
        <begin position="725"/>
        <end position="752"/>
    </location>
</feature>
<dbReference type="VEuPathDB" id="TriTrypDB:BSAL_10755"/>
<feature type="transmembrane region" description="Helical" evidence="2">
    <location>
        <begin position="1165"/>
        <end position="1185"/>
    </location>
</feature>
<feature type="region of interest" description="Disordered" evidence="1">
    <location>
        <begin position="1261"/>
        <end position="1287"/>
    </location>
</feature>
<evidence type="ECO:0000313" key="5">
    <source>
        <dbReference type="Proteomes" id="UP000051952"/>
    </source>
</evidence>